<accession>A0ABR8PQY4</accession>
<dbReference type="InterPro" id="IPR011330">
    <property type="entry name" value="Glyco_hydro/deAcase_b/a-brl"/>
</dbReference>
<dbReference type="PROSITE" id="PS51677">
    <property type="entry name" value="NODB"/>
    <property type="match status" value="1"/>
</dbReference>
<dbReference type="EMBL" id="JACSRA010000005">
    <property type="protein sequence ID" value="MBD7910582.1"/>
    <property type="molecule type" value="Genomic_DNA"/>
</dbReference>
<dbReference type="SUPFAM" id="SSF88713">
    <property type="entry name" value="Glycoside hydrolase/deacetylase"/>
    <property type="match status" value="1"/>
</dbReference>
<gene>
    <name evidence="3" type="ORF">H9661_04330</name>
</gene>
<name>A0ABR8PQY4_9CLOT</name>
<keyword evidence="4" id="KW-1185">Reference proteome</keyword>
<dbReference type="PANTHER" id="PTHR10587">
    <property type="entry name" value="GLYCOSYL TRANSFERASE-RELATED"/>
    <property type="match status" value="1"/>
</dbReference>
<dbReference type="SMART" id="SM00495">
    <property type="entry name" value="ChtBD3"/>
    <property type="match status" value="1"/>
</dbReference>
<reference evidence="3 4" key="1">
    <citation type="submission" date="2020-08" db="EMBL/GenBank/DDBJ databases">
        <title>A Genomic Blueprint of the Chicken Gut Microbiome.</title>
        <authorList>
            <person name="Gilroy R."/>
            <person name="Ravi A."/>
            <person name="Getino M."/>
            <person name="Pursley I."/>
            <person name="Horton D.L."/>
            <person name="Alikhan N.-F."/>
            <person name="Baker D."/>
            <person name="Gharbi K."/>
            <person name="Hall N."/>
            <person name="Watson M."/>
            <person name="Adriaenssens E.M."/>
            <person name="Foster-Nyarko E."/>
            <person name="Jarju S."/>
            <person name="Secka A."/>
            <person name="Antonio M."/>
            <person name="Oren A."/>
            <person name="Chaudhuri R."/>
            <person name="La Ragione R.M."/>
            <person name="Hildebrand F."/>
            <person name="Pallen M.J."/>
        </authorList>
    </citation>
    <scope>NUCLEOTIDE SEQUENCE [LARGE SCALE GENOMIC DNA]</scope>
    <source>
        <strain evidence="3 4">Sa3CVN1</strain>
    </source>
</reference>
<comment type="caution">
    <text evidence="3">The sequence shown here is derived from an EMBL/GenBank/DDBJ whole genome shotgun (WGS) entry which is preliminary data.</text>
</comment>
<proteinExistence type="predicted"/>
<dbReference type="InterPro" id="IPR003610">
    <property type="entry name" value="CBM5/12"/>
</dbReference>
<dbReference type="InterPro" id="IPR036573">
    <property type="entry name" value="CBM_sf_5/12"/>
</dbReference>
<dbReference type="Gene3D" id="2.10.10.20">
    <property type="entry name" value="Carbohydrate-binding module superfamily 5/12"/>
    <property type="match status" value="1"/>
</dbReference>
<organism evidence="3 4">
    <name type="scientific">Clostridium cibarium</name>
    <dbReference type="NCBI Taxonomy" id="2762247"/>
    <lineage>
        <taxon>Bacteria</taxon>
        <taxon>Bacillati</taxon>
        <taxon>Bacillota</taxon>
        <taxon>Clostridia</taxon>
        <taxon>Eubacteriales</taxon>
        <taxon>Clostridiaceae</taxon>
        <taxon>Clostridium</taxon>
    </lineage>
</organism>
<dbReference type="InterPro" id="IPR050248">
    <property type="entry name" value="Polysacc_deacetylase_ArnD"/>
</dbReference>
<evidence type="ECO:0000313" key="3">
    <source>
        <dbReference type="EMBL" id="MBD7910582.1"/>
    </source>
</evidence>
<dbReference type="InterPro" id="IPR002509">
    <property type="entry name" value="NODB_dom"/>
</dbReference>
<dbReference type="CDD" id="cd10954">
    <property type="entry name" value="CE4_CtAXE_like"/>
    <property type="match status" value="1"/>
</dbReference>
<evidence type="ECO:0000313" key="4">
    <source>
        <dbReference type="Proteomes" id="UP000627781"/>
    </source>
</evidence>
<dbReference type="SUPFAM" id="SSF51055">
    <property type="entry name" value="Carbohydrate binding domain"/>
    <property type="match status" value="1"/>
</dbReference>
<evidence type="ECO:0000259" key="2">
    <source>
        <dbReference type="PROSITE" id="PS51677"/>
    </source>
</evidence>
<dbReference type="Gene3D" id="3.20.20.370">
    <property type="entry name" value="Glycoside hydrolase/deacetylase"/>
    <property type="match status" value="1"/>
</dbReference>
<dbReference type="CDD" id="cd12215">
    <property type="entry name" value="ChiC_BD"/>
    <property type="match status" value="1"/>
</dbReference>
<dbReference type="Proteomes" id="UP000627781">
    <property type="component" value="Unassembled WGS sequence"/>
</dbReference>
<dbReference type="Pfam" id="PF01522">
    <property type="entry name" value="Polysacc_deac_1"/>
    <property type="match status" value="1"/>
</dbReference>
<dbReference type="PANTHER" id="PTHR10587:SF125">
    <property type="entry name" value="POLYSACCHARIDE DEACETYLASE YHEN-RELATED"/>
    <property type="match status" value="1"/>
</dbReference>
<evidence type="ECO:0000256" key="1">
    <source>
        <dbReference type="ARBA" id="ARBA00022801"/>
    </source>
</evidence>
<sequence length="263" mass="29427">MAAESYSEWNANTIYNTGNIVSYGGKLWIAQWWTLGQTPGTTGQWGVWKVYDGGTTNPTGDKLVALTFDDGPSNVTALVLDKLQKHNVPASFFLIGSNITDETKSILERELKQGCEINNHSWSHSYMNEMSGSNIKDEIQKTSDRIFNMVGVRPKFFRPPYIAVNNTMYENIDMPFICGINCTDWDSSVSAQSREKTILSSAKDGDIILLHDLYGNTQTVDALDGIIKGLQDKGFKFVTVSDLFKQKGVNPNVEYKIWTNVNK</sequence>
<feature type="domain" description="NodB homology" evidence="2">
    <location>
        <begin position="62"/>
        <end position="238"/>
    </location>
</feature>
<keyword evidence="1" id="KW-0378">Hydrolase</keyword>
<dbReference type="Pfam" id="PF02839">
    <property type="entry name" value="CBM_5_12"/>
    <property type="match status" value="1"/>
</dbReference>
<protein>
    <submittedName>
        <fullName evidence="3">Polysaccharide deacetylase family protein</fullName>
    </submittedName>
</protein>